<accession>A0A8T2S2K1</accession>
<comment type="subcellular location">
    <subcellularLocation>
        <location evidence="1">Membrane</location>
        <topology evidence="1">Multi-pass membrane protein</topology>
    </subcellularLocation>
</comment>
<evidence type="ECO:0000313" key="7">
    <source>
        <dbReference type="Proteomes" id="UP000825935"/>
    </source>
</evidence>
<organism evidence="6 7">
    <name type="scientific">Ceratopteris richardii</name>
    <name type="common">Triangle waterfern</name>
    <dbReference type="NCBI Taxonomy" id="49495"/>
    <lineage>
        <taxon>Eukaryota</taxon>
        <taxon>Viridiplantae</taxon>
        <taxon>Streptophyta</taxon>
        <taxon>Embryophyta</taxon>
        <taxon>Tracheophyta</taxon>
        <taxon>Polypodiopsida</taxon>
        <taxon>Polypodiidae</taxon>
        <taxon>Polypodiales</taxon>
        <taxon>Pteridineae</taxon>
        <taxon>Pteridaceae</taxon>
        <taxon>Parkerioideae</taxon>
        <taxon>Ceratopteris</taxon>
    </lineage>
</organism>
<feature type="transmembrane region" description="Helical" evidence="5">
    <location>
        <begin position="311"/>
        <end position="338"/>
    </location>
</feature>
<dbReference type="PANTHER" id="PTHR10283">
    <property type="entry name" value="SOLUTE CARRIER FAMILY 13 MEMBER"/>
    <property type="match status" value="1"/>
</dbReference>
<keyword evidence="3 5" id="KW-1133">Transmembrane helix</keyword>
<dbReference type="GO" id="GO:0015140">
    <property type="term" value="F:malate transmembrane transporter activity"/>
    <property type="evidence" value="ECO:0007669"/>
    <property type="project" value="UniProtKB-ARBA"/>
</dbReference>
<protein>
    <submittedName>
        <fullName evidence="6">Uncharacterized protein</fullName>
    </submittedName>
</protein>
<feature type="transmembrane region" description="Helical" evidence="5">
    <location>
        <begin position="160"/>
        <end position="185"/>
    </location>
</feature>
<dbReference type="GO" id="GO:0005886">
    <property type="term" value="C:plasma membrane"/>
    <property type="evidence" value="ECO:0007669"/>
    <property type="project" value="TreeGrafter"/>
</dbReference>
<dbReference type="Pfam" id="PF00939">
    <property type="entry name" value="Na_sulph_symp"/>
    <property type="match status" value="1"/>
</dbReference>
<dbReference type="InterPro" id="IPR001898">
    <property type="entry name" value="SLC13A/DASS"/>
</dbReference>
<keyword evidence="7" id="KW-1185">Reference proteome</keyword>
<dbReference type="AlphaFoldDB" id="A0A8T2S2K1"/>
<proteinExistence type="predicted"/>
<evidence type="ECO:0000256" key="3">
    <source>
        <dbReference type="ARBA" id="ARBA00022989"/>
    </source>
</evidence>
<feature type="transmembrane region" description="Helical" evidence="5">
    <location>
        <begin position="83"/>
        <end position="107"/>
    </location>
</feature>
<comment type="caution">
    <text evidence="6">The sequence shown here is derived from an EMBL/GenBank/DDBJ whole genome shotgun (WGS) entry which is preliminary data.</text>
</comment>
<feature type="transmembrane region" description="Helical" evidence="5">
    <location>
        <begin position="270"/>
        <end position="291"/>
    </location>
</feature>
<dbReference type="PANTHER" id="PTHR10283:SF82">
    <property type="entry name" value="SOLUTE CARRIER FAMILY 13 MEMBER 2"/>
    <property type="match status" value="1"/>
</dbReference>
<gene>
    <name evidence="6" type="ORF">KP509_23G047000</name>
</gene>
<dbReference type="EMBL" id="CM035428">
    <property type="protein sequence ID" value="KAH7301873.1"/>
    <property type="molecule type" value="Genomic_DNA"/>
</dbReference>
<name>A0A8T2S2K1_CERRI</name>
<evidence type="ECO:0000313" key="6">
    <source>
        <dbReference type="EMBL" id="KAH7301873.1"/>
    </source>
</evidence>
<evidence type="ECO:0000256" key="5">
    <source>
        <dbReference type="SAM" id="Phobius"/>
    </source>
</evidence>
<evidence type="ECO:0000256" key="2">
    <source>
        <dbReference type="ARBA" id="ARBA00022692"/>
    </source>
</evidence>
<feature type="transmembrane region" description="Helical" evidence="5">
    <location>
        <begin position="44"/>
        <end position="63"/>
    </location>
</feature>
<dbReference type="Proteomes" id="UP000825935">
    <property type="component" value="Chromosome 23"/>
</dbReference>
<feature type="transmembrane region" description="Helical" evidence="5">
    <location>
        <begin position="119"/>
        <end position="140"/>
    </location>
</feature>
<dbReference type="OrthoDB" id="6493944at2759"/>
<evidence type="ECO:0000256" key="1">
    <source>
        <dbReference type="ARBA" id="ARBA00004141"/>
    </source>
</evidence>
<evidence type="ECO:0000256" key="4">
    <source>
        <dbReference type="ARBA" id="ARBA00023136"/>
    </source>
</evidence>
<sequence length="392" mass="43229">MKHNVTAAMEDYEAKKPLLSEDGRFSLCVPSYFRRIMLIIGLHFRDIALVAGPLVFVVLLYTLDINGGESKSEDMVAVMAWMFIWWVFEAIPLAITALLPLFLLPLLRIQTASAVSKSYTSDSIFLIMGSFILANALQFRNLHKRFALYIISLFGSDPRFLLFGFCIGSGFISMWVDNVAAAAMLMPMAVAVQQKVHAGFDLQRAGLTDGLQAEADDSSVHEQESLGEDAGSKAIQKQSSMYPERHLSNVLVNMDAEDVLKIELDFSRGVAISVALSVTIGGMSTLTGNAANMVLSGIWEAEFPKEKSLSYLQWMLFTVPFAILLILTSWTLLCIFFCPPSAVKPICRSLHSLHFEDELAKLGAVTPDQIAVLVIYLVLPLQMGSKLAAFQI</sequence>
<keyword evidence="2 5" id="KW-0812">Transmembrane</keyword>
<keyword evidence="4 5" id="KW-0472">Membrane</keyword>
<reference evidence="6 7" key="1">
    <citation type="submission" date="2021-08" db="EMBL/GenBank/DDBJ databases">
        <title>WGS assembly of Ceratopteris richardii.</title>
        <authorList>
            <person name="Marchant D.B."/>
            <person name="Chen G."/>
            <person name="Jenkins J."/>
            <person name="Shu S."/>
            <person name="Leebens-Mack J."/>
            <person name="Grimwood J."/>
            <person name="Schmutz J."/>
            <person name="Soltis P."/>
            <person name="Soltis D."/>
            <person name="Chen Z.-H."/>
        </authorList>
    </citation>
    <scope>NUCLEOTIDE SEQUENCE [LARGE SCALE GENOMIC DNA]</scope>
    <source>
        <strain evidence="6">Whitten #5841</strain>
        <tissue evidence="6">Leaf</tissue>
    </source>
</reference>